<gene>
    <name evidence="1" type="ORF">OUZ56_000356</name>
</gene>
<comment type="caution">
    <text evidence="1">The sequence shown here is derived from an EMBL/GenBank/DDBJ whole genome shotgun (WGS) entry which is preliminary data.</text>
</comment>
<protein>
    <submittedName>
        <fullName evidence="1">Uncharacterized protein</fullName>
    </submittedName>
</protein>
<evidence type="ECO:0000313" key="2">
    <source>
        <dbReference type="Proteomes" id="UP001234178"/>
    </source>
</evidence>
<dbReference type="EMBL" id="JAOYFB010000036">
    <property type="protein sequence ID" value="KAK4018295.1"/>
    <property type="molecule type" value="Genomic_DNA"/>
</dbReference>
<evidence type="ECO:0000313" key="1">
    <source>
        <dbReference type="EMBL" id="KAK4018295.1"/>
    </source>
</evidence>
<accession>A0ABR0A034</accession>
<sequence length="138" mass="16172">MPGPMTKVGLLCPVGVVMFSLEHHFSQQKKYSSTAHHRNKQRLWEWREHFGCAEECGNEVGKGRLRHLYTLDYDCRLLFYTTTGYETLSRWLTAKQEKEGDNNRLTKDSKSTTRLCKFFALPVAYVSENTEPQHWENI</sequence>
<name>A0ABR0A034_9CRUS</name>
<organism evidence="1 2">
    <name type="scientific">Daphnia magna</name>
    <dbReference type="NCBI Taxonomy" id="35525"/>
    <lineage>
        <taxon>Eukaryota</taxon>
        <taxon>Metazoa</taxon>
        <taxon>Ecdysozoa</taxon>
        <taxon>Arthropoda</taxon>
        <taxon>Crustacea</taxon>
        <taxon>Branchiopoda</taxon>
        <taxon>Diplostraca</taxon>
        <taxon>Cladocera</taxon>
        <taxon>Anomopoda</taxon>
        <taxon>Daphniidae</taxon>
        <taxon>Daphnia</taxon>
    </lineage>
</organism>
<reference evidence="1 2" key="1">
    <citation type="journal article" date="2023" name="Nucleic Acids Res.">
        <title>The hologenome of Daphnia magna reveals possible DNA methylation and microbiome-mediated evolution of the host genome.</title>
        <authorList>
            <person name="Chaturvedi A."/>
            <person name="Li X."/>
            <person name="Dhandapani V."/>
            <person name="Marshall H."/>
            <person name="Kissane S."/>
            <person name="Cuenca-Cambronero M."/>
            <person name="Asole G."/>
            <person name="Calvet F."/>
            <person name="Ruiz-Romero M."/>
            <person name="Marangio P."/>
            <person name="Guigo R."/>
            <person name="Rago D."/>
            <person name="Mirbahai L."/>
            <person name="Eastwood N."/>
            <person name="Colbourne J.K."/>
            <person name="Zhou J."/>
            <person name="Mallon E."/>
            <person name="Orsini L."/>
        </authorList>
    </citation>
    <scope>NUCLEOTIDE SEQUENCE [LARGE SCALE GENOMIC DNA]</scope>
    <source>
        <strain evidence="1">LRV0_1</strain>
    </source>
</reference>
<keyword evidence="2" id="KW-1185">Reference proteome</keyword>
<proteinExistence type="predicted"/>
<dbReference type="Proteomes" id="UP001234178">
    <property type="component" value="Unassembled WGS sequence"/>
</dbReference>